<sequence length="131" mass="13319">MGSGRPLTQGPPAPLAASAESGPCLRPRRAPSSPQARAVRRSRSPVLRCRPRPAVATSDSTRVGGPSLAGRAPARKSTVFQGGSGLLLRVSDSVRISTPAPGTGSTAPLCLLRLPRSVIAGCPEAKFGICG</sequence>
<proteinExistence type="predicted"/>
<dbReference type="Proteomes" id="UP001066276">
    <property type="component" value="Chromosome 5"/>
</dbReference>
<keyword evidence="3" id="KW-1185">Reference proteome</keyword>
<feature type="region of interest" description="Disordered" evidence="1">
    <location>
        <begin position="1"/>
        <end position="76"/>
    </location>
</feature>
<accession>A0AAV7RNZ5</accession>
<evidence type="ECO:0000256" key="1">
    <source>
        <dbReference type="SAM" id="MobiDB-lite"/>
    </source>
</evidence>
<gene>
    <name evidence="2" type="ORF">NDU88_007272</name>
</gene>
<organism evidence="2 3">
    <name type="scientific">Pleurodeles waltl</name>
    <name type="common">Iberian ribbed newt</name>
    <dbReference type="NCBI Taxonomy" id="8319"/>
    <lineage>
        <taxon>Eukaryota</taxon>
        <taxon>Metazoa</taxon>
        <taxon>Chordata</taxon>
        <taxon>Craniata</taxon>
        <taxon>Vertebrata</taxon>
        <taxon>Euteleostomi</taxon>
        <taxon>Amphibia</taxon>
        <taxon>Batrachia</taxon>
        <taxon>Caudata</taxon>
        <taxon>Salamandroidea</taxon>
        <taxon>Salamandridae</taxon>
        <taxon>Pleurodelinae</taxon>
        <taxon>Pleurodeles</taxon>
    </lineage>
</organism>
<dbReference type="EMBL" id="JANPWB010000009">
    <property type="protein sequence ID" value="KAJ1154521.1"/>
    <property type="molecule type" value="Genomic_DNA"/>
</dbReference>
<dbReference type="AlphaFoldDB" id="A0AAV7RNZ5"/>
<name>A0AAV7RNZ5_PLEWA</name>
<protein>
    <submittedName>
        <fullName evidence="2">Uncharacterized protein</fullName>
    </submittedName>
</protein>
<evidence type="ECO:0000313" key="3">
    <source>
        <dbReference type="Proteomes" id="UP001066276"/>
    </source>
</evidence>
<comment type="caution">
    <text evidence="2">The sequence shown here is derived from an EMBL/GenBank/DDBJ whole genome shotgun (WGS) entry which is preliminary data.</text>
</comment>
<reference evidence="2" key="1">
    <citation type="journal article" date="2022" name="bioRxiv">
        <title>Sequencing and chromosome-scale assembly of the giantPleurodeles waltlgenome.</title>
        <authorList>
            <person name="Brown T."/>
            <person name="Elewa A."/>
            <person name="Iarovenko S."/>
            <person name="Subramanian E."/>
            <person name="Araus A.J."/>
            <person name="Petzold A."/>
            <person name="Susuki M."/>
            <person name="Suzuki K.-i.T."/>
            <person name="Hayashi T."/>
            <person name="Toyoda A."/>
            <person name="Oliveira C."/>
            <person name="Osipova E."/>
            <person name="Leigh N.D."/>
            <person name="Simon A."/>
            <person name="Yun M.H."/>
        </authorList>
    </citation>
    <scope>NUCLEOTIDE SEQUENCE</scope>
    <source>
        <strain evidence="2">20211129_DDA</strain>
        <tissue evidence="2">Liver</tissue>
    </source>
</reference>
<evidence type="ECO:0000313" key="2">
    <source>
        <dbReference type="EMBL" id="KAJ1154521.1"/>
    </source>
</evidence>